<evidence type="ECO:0000256" key="3">
    <source>
        <dbReference type="ARBA" id="ARBA00022692"/>
    </source>
</evidence>
<proteinExistence type="inferred from homology"/>
<evidence type="ECO:0000256" key="4">
    <source>
        <dbReference type="ARBA" id="ARBA00022989"/>
    </source>
</evidence>
<feature type="transmembrane region" description="Helical" evidence="7">
    <location>
        <begin position="403"/>
        <end position="422"/>
    </location>
</feature>
<evidence type="ECO:0000256" key="2">
    <source>
        <dbReference type="ARBA" id="ARBA00008335"/>
    </source>
</evidence>
<dbReference type="InterPro" id="IPR036259">
    <property type="entry name" value="MFS_trans_sf"/>
</dbReference>
<dbReference type="Pfam" id="PF07690">
    <property type="entry name" value="MFS_1"/>
    <property type="match status" value="1"/>
</dbReference>
<feature type="transmembrane region" description="Helical" evidence="7">
    <location>
        <begin position="323"/>
        <end position="342"/>
    </location>
</feature>
<dbReference type="GO" id="GO:0140115">
    <property type="term" value="P:export across plasma membrane"/>
    <property type="evidence" value="ECO:0007669"/>
    <property type="project" value="UniProtKB-ARBA"/>
</dbReference>
<evidence type="ECO:0000256" key="6">
    <source>
        <dbReference type="SAM" id="MobiDB-lite"/>
    </source>
</evidence>
<evidence type="ECO:0000256" key="1">
    <source>
        <dbReference type="ARBA" id="ARBA00004141"/>
    </source>
</evidence>
<dbReference type="EMBL" id="KB707909">
    <property type="protein sequence ID" value="EMR85345.1"/>
    <property type="molecule type" value="Genomic_DNA"/>
</dbReference>
<dbReference type="STRING" id="1290391.M7TVN1"/>
<feature type="transmembrane region" description="Helical" evidence="7">
    <location>
        <begin position="428"/>
        <end position="453"/>
    </location>
</feature>
<reference evidence="10" key="1">
    <citation type="journal article" date="2013" name="Genome Announc.">
        <title>Draft genome sequence of Botrytis cinerea BcDW1, inoculum for noble rot of grape berries.</title>
        <authorList>
            <person name="Blanco-Ulate B."/>
            <person name="Allen G."/>
            <person name="Powell A.L."/>
            <person name="Cantu D."/>
        </authorList>
    </citation>
    <scope>NUCLEOTIDE SEQUENCE [LARGE SCALE GENOMIC DNA]</scope>
    <source>
        <strain evidence="10">BcDW1</strain>
    </source>
</reference>
<dbReference type="FunFam" id="1.20.1250.20:FF:000011">
    <property type="entry name" value="MFS multidrug transporter, putative"/>
    <property type="match status" value="1"/>
</dbReference>
<sequence>MSKNVPVESGDLGSGDDVPATIAPPPRPFSPIDTTYQGASDAETGTAIFAPDRADENLTRQLRGPELSNIVSWESDTDPLNPMNWSNTKRWANTGVISVMTFSTPLASTMFAPGVPLVMEEFQSTDMILQTLVVSIFVLGFAAGPIIAAPMSELYGRKPVYLTANFLFLMFTLGCGLSTDLNMLIVFRFLAGCAGGTPTALGGASIGDMFHRDQRGLAMALWGMGPLMGPIVGPIVGGVLAANAGWRWAFWLEAIIACVTLIGGFFLLQETYPVVILERKTKRIIKETGNTAKVSALHHTDTPMLHFTNAIVRPLKTLFRSPIVFLLSVYYAVLFGYLYLFITTFPFTFSNQYHFSLSLTGLAYLGLGCGIAIGLFISGKVSDPIFKRLTEKNGGIAEPEYRLPALMLTSPLIAIALFVYGWTAEKKIHWIVPIVGTSFFGIGMIPAFVSFLLPSPSPLFSHFS</sequence>
<dbReference type="InterPro" id="IPR011701">
    <property type="entry name" value="MFS"/>
</dbReference>
<keyword evidence="4 7" id="KW-1133">Transmembrane helix</keyword>
<feature type="transmembrane region" description="Helical" evidence="7">
    <location>
        <begin position="185"/>
        <end position="207"/>
    </location>
</feature>
<feature type="domain" description="Major facilitator superfamily (MFS) profile" evidence="8">
    <location>
        <begin position="93"/>
        <end position="464"/>
    </location>
</feature>
<dbReference type="PANTHER" id="PTHR23502:SF68">
    <property type="entry name" value="MULTIDRUG TRANSPORTER, PUTATIVE (AFU_ORTHOLOGUE AFUA_3G01120)-RELATED"/>
    <property type="match status" value="1"/>
</dbReference>
<keyword evidence="3 7" id="KW-0812">Transmembrane</keyword>
<dbReference type="GO" id="GO:0022857">
    <property type="term" value="F:transmembrane transporter activity"/>
    <property type="evidence" value="ECO:0007669"/>
    <property type="project" value="InterPro"/>
</dbReference>
<dbReference type="PROSITE" id="PS50850">
    <property type="entry name" value="MFS"/>
    <property type="match status" value="1"/>
</dbReference>
<dbReference type="AlphaFoldDB" id="M7TVN1"/>
<comment type="similarity">
    <text evidence="2">Belongs to the major facilitator superfamily.</text>
</comment>
<evidence type="ECO:0000313" key="10">
    <source>
        <dbReference type="Proteomes" id="UP000012045"/>
    </source>
</evidence>
<dbReference type="CDD" id="cd17323">
    <property type="entry name" value="MFS_Tpo1_MDR_like"/>
    <property type="match status" value="1"/>
</dbReference>
<evidence type="ECO:0000256" key="7">
    <source>
        <dbReference type="SAM" id="Phobius"/>
    </source>
</evidence>
<evidence type="ECO:0000256" key="5">
    <source>
        <dbReference type="ARBA" id="ARBA00023136"/>
    </source>
</evidence>
<feature type="transmembrane region" description="Helical" evidence="7">
    <location>
        <begin position="362"/>
        <end position="382"/>
    </location>
</feature>
<organism evidence="9 10">
    <name type="scientific">Botryotinia fuckeliana (strain BcDW1)</name>
    <name type="common">Noble rot fungus</name>
    <name type="synonym">Botrytis cinerea</name>
    <dbReference type="NCBI Taxonomy" id="1290391"/>
    <lineage>
        <taxon>Eukaryota</taxon>
        <taxon>Fungi</taxon>
        <taxon>Dikarya</taxon>
        <taxon>Ascomycota</taxon>
        <taxon>Pezizomycotina</taxon>
        <taxon>Leotiomycetes</taxon>
        <taxon>Helotiales</taxon>
        <taxon>Sclerotiniaceae</taxon>
        <taxon>Botrytis</taxon>
    </lineage>
</organism>
<dbReference type="PROSITE" id="PS00216">
    <property type="entry name" value="SUGAR_TRANSPORT_1"/>
    <property type="match status" value="1"/>
</dbReference>
<dbReference type="SUPFAM" id="SSF103473">
    <property type="entry name" value="MFS general substrate transporter"/>
    <property type="match status" value="1"/>
</dbReference>
<feature type="transmembrane region" description="Helical" evidence="7">
    <location>
        <begin position="127"/>
        <end position="148"/>
    </location>
</feature>
<feature type="transmembrane region" description="Helical" evidence="7">
    <location>
        <begin position="219"/>
        <end position="242"/>
    </location>
</feature>
<dbReference type="InterPro" id="IPR020846">
    <property type="entry name" value="MFS_dom"/>
</dbReference>
<dbReference type="HOGENOM" id="CLU_008455_1_1_1"/>
<accession>M7TVN1</accession>
<dbReference type="GO" id="GO:0042908">
    <property type="term" value="P:xenobiotic transport"/>
    <property type="evidence" value="ECO:0007669"/>
    <property type="project" value="UniProtKB-ARBA"/>
</dbReference>
<dbReference type="PANTHER" id="PTHR23502">
    <property type="entry name" value="MAJOR FACILITATOR SUPERFAMILY"/>
    <property type="match status" value="1"/>
</dbReference>
<evidence type="ECO:0000313" key="9">
    <source>
        <dbReference type="EMBL" id="EMR85345.1"/>
    </source>
</evidence>
<evidence type="ECO:0000259" key="8">
    <source>
        <dbReference type="PROSITE" id="PS50850"/>
    </source>
</evidence>
<dbReference type="GO" id="GO:0016020">
    <property type="term" value="C:membrane"/>
    <property type="evidence" value="ECO:0007669"/>
    <property type="project" value="UniProtKB-SubCell"/>
</dbReference>
<dbReference type="Gene3D" id="1.20.1250.20">
    <property type="entry name" value="MFS general substrate transporter like domains"/>
    <property type="match status" value="1"/>
</dbReference>
<feature type="transmembrane region" description="Helical" evidence="7">
    <location>
        <begin position="160"/>
        <end position="179"/>
    </location>
</feature>
<protein>
    <submittedName>
        <fullName evidence="9">Putative mfs multidrug transporter protein</fullName>
    </submittedName>
</protein>
<name>M7TVN1_BOTF1</name>
<keyword evidence="5 7" id="KW-0472">Membrane</keyword>
<feature type="transmembrane region" description="Helical" evidence="7">
    <location>
        <begin position="248"/>
        <end position="268"/>
    </location>
</feature>
<feature type="region of interest" description="Disordered" evidence="6">
    <location>
        <begin position="1"/>
        <end position="37"/>
    </location>
</feature>
<dbReference type="InterPro" id="IPR005829">
    <property type="entry name" value="Sugar_transporter_CS"/>
</dbReference>
<comment type="subcellular location">
    <subcellularLocation>
        <location evidence="1">Membrane</location>
        <topology evidence="1">Multi-pass membrane protein</topology>
    </subcellularLocation>
</comment>
<dbReference type="OrthoDB" id="5296287at2759"/>
<gene>
    <name evidence="9" type="ORF">BcDW1_6023</name>
</gene>
<dbReference type="Proteomes" id="UP000012045">
    <property type="component" value="Unassembled WGS sequence"/>
</dbReference>